<keyword evidence="1" id="KW-1133">Transmembrane helix</keyword>
<dbReference type="EMBL" id="CADCXU010018402">
    <property type="protein sequence ID" value="CAB0006775.1"/>
    <property type="molecule type" value="Genomic_DNA"/>
</dbReference>
<proteinExistence type="predicted"/>
<keyword evidence="1" id="KW-0812">Transmembrane</keyword>
<evidence type="ECO:0000313" key="5">
    <source>
        <dbReference type="Proteomes" id="UP000479000"/>
    </source>
</evidence>
<evidence type="ECO:0000313" key="3">
    <source>
        <dbReference type="EMBL" id="CAB0006789.1"/>
    </source>
</evidence>
<dbReference type="AlphaFoldDB" id="A0A6H5H034"/>
<keyword evidence="1" id="KW-0472">Membrane</keyword>
<sequence>MLVALVAKRLPGVAYRHRATLSVAMVTLALLGYLAYVTGYFCTTFEPWNHLSTM</sequence>
<feature type="non-terminal residue" evidence="3">
    <location>
        <position position="54"/>
    </location>
</feature>
<name>A0A6H5H034_9HEMI</name>
<protein>
    <submittedName>
        <fullName evidence="3">Uncharacterized protein</fullName>
    </submittedName>
</protein>
<evidence type="ECO:0000313" key="2">
    <source>
        <dbReference type="EMBL" id="CAB0006775.1"/>
    </source>
</evidence>
<evidence type="ECO:0000313" key="4">
    <source>
        <dbReference type="EMBL" id="CAB0009059.1"/>
    </source>
</evidence>
<organism evidence="3 5">
    <name type="scientific">Nesidiocoris tenuis</name>
    <dbReference type="NCBI Taxonomy" id="355587"/>
    <lineage>
        <taxon>Eukaryota</taxon>
        <taxon>Metazoa</taxon>
        <taxon>Ecdysozoa</taxon>
        <taxon>Arthropoda</taxon>
        <taxon>Hexapoda</taxon>
        <taxon>Insecta</taxon>
        <taxon>Pterygota</taxon>
        <taxon>Neoptera</taxon>
        <taxon>Paraneoptera</taxon>
        <taxon>Hemiptera</taxon>
        <taxon>Heteroptera</taxon>
        <taxon>Panheteroptera</taxon>
        <taxon>Cimicomorpha</taxon>
        <taxon>Miridae</taxon>
        <taxon>Dicyphina</taxon>
        <taxon>Nesidiocoris</taxon>
    </lineage>
</organism>
<dbReference type="EMBL" id="CADCXU010018424">
    <property type="protein sequence ID" value="CAB0006789.1"/>
    <property type="molecule type" value="Genomic_DNA"/>
</dbReference>
<feature type="transmembrane region" description="Helical" evidence="1">
    <location>
        <begin position="21"/>
        <end position="41"/>
    </location>
</feature>
<accession>A0A6H5H034</accession>
<evidence type="ECO:0000256" key="1">
    <source>
        <dbReference type="SAM" id="Phobius"/>
    </source>
</evidence>
<keyword evidence="5" id="KW-1185">Reference proteome</keyword>
<dbReference type="EMBL" id="CADCXU010021414">
    <property type="protein sequence ID" value="CAB0009059.1"/>
    <property type="molecule type" value="Genomic_DNA"/>
</dbReference>
<gene>
    <name evidence="2" type="ORF">NTEN_LOCUS12252</name>
    <name evidence="3" type="ORF">NTEN_LOCUS12266</name>
    <name evidence="4" type="ORF">NTEN_LOCUS14242</name>
</gene>
<dbReference type="Proteomes" id="UP000479000">
    <property type="component" value="Unassembled WGS sequence"/>
</dbReference>
<reference evidence="3 5" key="1">
    <citation type="submission" date="2020-02" db="EMBL/GenBank/DDBJ databases">
        <authorList>
            <person name="Ferguson B K."/>
        </authorList>
    </citation>
    <scope>NUCLEOTIDE SEQUENCE [LARGE SCALE GENOMIC DNA]</scope>
</reference>